<feature type="compositionally biased region" description="Basic and acidic residues" evidence="2">
    <location>
        <begin position="298"/>
        <end position="318"/>
    </location>
</feature>
<proteinExistence type="predicted"/>
<dbReference type="PANTHER" id="PTHR11505">
    <property type="entry name" value="L1 TRANSPOSABLE ELEMENT-RELATED"/>
    <property type="match status" value="1"/>
</dbReference>
<gene>
    <name evidence="3" type="ORF">PECUL_23A006713</name>
</gene>
<accession>A0AAD1WME5</accession>
<feature type="region of interest" description="Disordered" evidence="2">
    <location>
        <begin position="293"/>
        <end position="318"/>
    </location>
</feature>
<evidence type="ECO:0000256" key="1">
    <source>
        <dbReference type="SAM" id="Coils"/>
    </source>
</evidence>
<dbReference type="EMBL" id="OW240921">
    <property type="protein sequence ID" value="CAH2320127.1"/>
    <property type="molecule type" value="Genomic_DNA"/>
</dbReference>
<reference evidence="3" key="1">
    <citation type="submission" date="2022-03" db="EMBL/GenBank/DDBJ databases">
        <authorList>
            <person name="Alioto T."/>
            <person name="Alioto T."/>
            <person name="Gomez Garrido J."/>
        </authorList>
    </citation>
    <scope>NUCLEOTIDE SEQUENCE</scope>
</reference>
<name>A0AAD1WME5_PELCU</name>
<evidence type="ECO:0000313" key="4">
    <source>
        <dbReference type="Proteomes" id="UP001295444"/>
    </source>
</evidence>
<keyword evidence="1" id="KW-0175">Coiled coil</keyword>
<dbReference type="Proteomes" id="UP001295444">
    <property type="component" value="Chromosome 10"/>
</dbReference>
<organism evidence="3 4">
    <name type="scientific">Pelobates cultripes</name>
    <name type="common">Western spadefoot toad</name>
    <dbReference type="NCBI Taxonomy" id="61616"/>
    <lineage>
        <taxon>Eukaryota</taxon>
        <taxon>Metazoa</taxon>
        <taxon>Chordata</taxon>
        <taxon>Craniata</taxon>
        <taxon>Vertebrata</taxon>
        <taxon>Euteleostomi</taxon>
        <taxon>Amphibia</taxon>
        <taxon>Batrachia</taxon>
        <taxon>Anura</taxon>
        <taxon>Pelobatoidea</taxon>
        <taxon>Pelobatidae</taxon>
        <taxon>Pelobates</taxon>
    </lineage>
</organism>
<evidence type="ECO:0000256" key="2">
    <source>
        <dbReference type="SAM" id="MobiDB-lite"/>
    </source>
</evidence>
<sequence length="318" mass="36142">MAPSKQTKIIDPVRQTGKSHVRQIQDGGGSEPHSPGSEGFTDLEDCSLSQADAPVTNKSLHTMMQDLKGSLRADLRQIAAKLRNDMQELGGRTNQLEAKTDKLCIAHNDIVDKLQKVEEEQSTMRLKITDMENRERRNNLHFRGIGDTITQEALPQYLRAKCKALVPHLEDEAWMLKRVHRLPRPTRFTADTPKDTIARFHYYGSKEELLKATRTTAMLQEPYQTISIDADLSAATMAHRRKFVDVTKTYPTDRTTRQNCLSGTGENRWQSWSLRWDWLNLGPTPCNGTILSATASPEKAETRMDTSRLPNETERQSR</sequence>
<feature type="region of interest" description="Disordered" evidence="2">
    <location>
        <begin position="1"/>
        <end position="43"/>
    </location>
</feature>
<feature type="coiled-coil region" evidence="1">
    <location>
        <begin position="72"/>
        <end position="134"/>
    </location>
</feature>
<keyword evidence="4" id="KW-1185">Reference proteome</keyword>
<evidence type="ECO:0000313" key="3">
    <source>
        <dbReference type="EMBL" id="CAH2320127.1"/>
    </source>
</evidence>
<dbReference type="InterPro" id="IPR004244">
    <property type="entry name" value="Transposase_22"/>
</dbReference>
<protein>
    <submittedName>
        <fullName evidence="3">Uncharacterized protein</fullName>
    </submittedName>
</protein>
<dbReference type="Gene3D" id="3.30.70.1820">
    <property type="entry name" value="L1 transposable element, RRM domain"/>
    <property type="match status" value="1"/>
</dbReference>
<dbReference type="AlphaFoldDB" id="A0AAD1WME5"/>